<proteinExistence type="inferred from homology"/>
<dbReference type="EMBL" id="OVEO01000011">
    <property type="protein sequence ID" value="SPQ99323.1"/>
    <property type="molecule type" value="Genomic_DNA"/>
</dbReference>
<evidence type="ECO:0000256" key="9">
    <source>
        <dbReference type="ARBA" id="ARBA00023054"/>
    </source>
</evidence>
<dbReference type="OrthoDB" id="283815at2759"/>
<dbReference type="Proteomes" id="UP000290189">
    <property type="component" value="Unassembled WGS sequence"/>
</dbReference>
<evidence type="ECO:0000256" key="6">
    <source>
        <dbReference type="ARBA" id="ARBA00022553"/>
    </source>
</evidence>
<keyword evidence="6" id="KW-0597">Phosphoprotein</keyword>
<keyword evidence="9" id="KW-0175">Coiled coil</keyword>
<evidence type="ECO:0000313" key="14">
    <source>
        <dbReference type="EMBL" id="CEO96382.1"/>
    </source>
</evidence>
<accession>A0A0G4IMQ4</accession>
<dbReference type="GO" id="GO:0005813">
    <property type="term" value="C:centrosome"/>
    <property type="evidence" value="ECO:0007669"/>
    <property type="project" value="UniProtKB-SubCell"/>
</dbReference>
<evidence type="ECO:0000313" key="17">
    <source>
        <dbReference type="Proteomes" id="UP000290189"/>
    </source>
</evidence>
<protein>
    <recommendedName>
        <fullName evidence="12">Dynactin subunit 4</fullName>
    </recommendedName>
</protein>
<dbReference type="AlphaFoldDB" id="A0A0G4IMQ4"/>
<organism evidence="14 16">
    <name type="scientific">Plasmodiophora brassicae</name>
    <name type="common">Clubroot disease agent</name>
    <dbReference type="NCBI Taxonomy" id="37360"/>
    <lineage>
        <taxon>Eukaryota</taxon>
        <taxon>Sar</taxon>
        <taxon>Rhizaria</taxon>
        <taxon>Endomyxa</taxon>
        <taxon>Phytomyxea</taxon>
        <taxon>Plasmodiophorida</taxon>
        <taxon>Plasmodiophoridae</taxon>
        <taxon>Plasmodiophora</taxon>
    </lineage>
</organism>
<keyword evidence="8" id="KW-0007">Acetylation</keyword>
<dbReference type="PANTHER" id="PTHR13034">
    <property type="entry name" value="DYNACTIN P62 SUBUNIT"/>
    <property type="match status" value="1"/>
</dbReference>
<evidence type="ECO:0000256" key="5">
    <source>
        <dbReference type="ARBA" id="ARBA00022499"/>
    </source>
</evidence>
<sequence>MRVIAELQALCPVCNGAPSPLSLYLCEADHEGRGSLVQCALCAMPTTEWYACMSCSTVTSSISAAKTNATCEKCMECPVCRTRLHVVGSDNRFTYTCPYCAWEPASLCEATPSALLDRCRSLQDEKDTDHIGRIARIVRHHRDGTPFASDEGKGGGNAASVSDVVAAWKANERNELLSSSARWADPMRQPHRATDLIPLRGRLVPRPTLLCRTCRRFLVKPEIDCRSASFKVNALATSVMPKVKVLQDSERVCLELSNVAPYVCSIHAGPHQVQCGPYFRRRRRSSLNPSEAADESVVTIDVESSLGLRGEAKDDLVTVSIQLGIEFLDSPIRPFRVLMASTISAFACDCNDLAWLHR</sequence>
<gene>
    <name evidence="14" type="ORF">PBRA_005053</name>
    <name evidence="15" type="ORF">PLBR_LOCUS6538</name>
</gene>
<keyword evidence="5" id="KW-1017">Isopeptide bond</keyword>
<name>A0A0G4IMQ4_PLABS</name>
<evidence type="ECO:0000313" key="16">
    <source>
        <dbReference type="Proteomes" id="UP000039324"/>
    </source>
</evidence>
<keyword evidence="15" id="KW-0496">Mitochondrion</keyword>
<evidence type="ECO:0000256" key="11">
    <source>
        <dbReference type="ARBA" id="ARBA00034776"/>
    </source>
</evidence>
<dbReference type="GO" id="GO:0005869">
    <property type="term" value="C:dynactin complex"/>
    <property type="evidence" value="ECO:0007669"/>
    <property type="project" value="InterPro"/>
</dbReference>
<evidence type="ECO:0000313" key="15">
    <source>
        <dbReference type="EMBL" id="SPQ99323.1"/>
    </source>
</evidence>
<reference evidence="14 16" key="1">
    <citation type="submission" date="2015-02" db="EMBL/GenBank/DDBJ databases">
        <authorList>
            <person name="Chooi Y.-H."/>
        </authorList>
    </citation>
    <scope>NUCLEOTIDE SEQUENCE [LARGE SCALE GENOMIC DNA]</scope>
    <source>
        <strain evidence="14">E3</strain>
    </source>
</reference>
<evidence type="ECO:0000256" key="2">
    <source>
        <dbReference type="ARBA" id="ARBA00004529"/>
    </source>
</evidence>
<geneLocation type="mitochondrion" evidence="15"/>
<keyword evidence="4" id="KW-0963">Cytoplasm</keyword>
<dbReference type="InterPro" id="IPR008603">
    <property type="entry name" value="DCTN4"/>
</dbReference>
<comment type="similarity">
    <text evidence="11">Belongs to the dynactin subunit 4 family.</text>
</comment>
<evidence type="ECO:0000256" key="1">
    <source>
        <dbReference type="ARBA" id="ARBA00004300"/>
    </source>
</evidence>
<evidence type="ECO:0000256" key="4">
    <source>
        <dbReference type="ARBA" id="ARBA00022490"/>
    </source>
</evidence>
<evidence type="ECO:0000256" key="8">
    <source>
        <dbReference type="ARBA" id="ARBA00022990"/>
    </source>
</evidence>
<keyword evidence="16" id="KW-1185">Reference proteome</keyword>
<comment type="subcellular location">
    <subcellularLocation>
        <location evidence="1">Cytoplasm</location>
        <location evidence="1">Cytoskeleton</location>
        <location evidence="1">Microtubule organizing center</location>
        <location evidence="1">Centrosome</location>
    </subcellularLocation>
    <subcellularLocation>
        <location evidence="2">Cytoplasm</location>
        <location evidence="2">Cytoskeleton</location>
        <location evidence="2">Stress fiber</location>
    </subcellularLocation>
    <subcellularLocation>
        <location evidence="3">Cytoplasm</location>
        <location evidence="3">Myofibril</location>
    </subcellularLocation>
</comment>
<dbReference type="PANTHER" id="PTHR13034:SF2">
    <property type="entry name" value="DYNACTIN SUBUNIT 4"/>
    <property type="match status" value="1"/>
</dbReference>
<evidence type="ECO:0000256" key="13">
    <source>
        <dbReference type="ARBA" id="ARBA00093507"/>
    </source>
</evidence>
<keyword evidence="7" id="KW-0832">Ubl conjugation</keyword>
<evidence type="ECO:0000256" key="12">
    <source>
        <dbReference type="ARBA" id="ARBA00034864"/>
    </source>
</evidence>
<dbReference type="Pfam" id="PF05502">
    <property type="entry name" value="Dynactin_p62"/>
    <property type="match status" value="1"/>
</dbReference>
<dbReference type="GO" id="GO:0001725">
    <property type="term" value="C:stress fiber"/>
    <property type="evidence" value="ECO:0007669"/>
    <property type="project" value="UniProtKB-SubCell"/>
</dbReference>
<reference evidence="15 17" key="2">
    <citation type="submission" date="2018-03" db="EMBL/GenBank/DDBJ databases">
        <authorList>
            <person name="Fogelqvist J."/>
        </authorList>
    </citation>
    <scope>NUCLEOTIDE SEQUENCE [LARGE SCALE GENOMIC DNA]</scope>
</reference>
<evidence type="ECO:0000256" key="7">
    <source>
        <dbReference type="ARBA" id="ARBA00022843"/>
    </source>
</evidence>
<dbReference type="STRING" id="37360.A0A0G4IMQ4"/>
<dbReference type="Proteomes" id="UP000039324">
    <property type="component" value="Unassembled WGS sequence"/>
</dbReference>
<evidence type="ECO:0000256" key="10">
    <source>
        <dbReference type="ARBA" id="ARBA00023212"/>
    </source>
</evidence>
<evidence type="ECO:0000256" key="3">
    <source>
        <dbReference type="ARBA" id="ARBA00004657"/>
    </source>
</evidence>
<comment type="subunit">
    <text evidence="13">Subunit of dynactin, a multiprotein complex part of a tripartite complex with dynein and a adapter, such as BICDL1, BICD2 or HOOK3. The dynactin complex is built around ACTR1A/ACTB filament and consists of an actin-related filament composed of a shoulder domain, a pointed end and a barbed end. Its length is defined by its flexible shoulder domain. The soulder is composed of 2 DCTN1 subunits, 4 DCTN2 and 2 DCTN3. The 4 DCNT2 (via N-terminus) bind the ACTR1A filament and act as molecular rulers to determine the length. The pointed end is important for binding dynein-dynactin cargo adapters. Consists of 4 subunits: ACTR10, DCNT4, DCTN5 and DCTN6. The barbed end is composed of a CAPZA1:CAPZB heterodimers, which binds ACTR1A/ACTB filament and dynactin and stabilizes dynactin. Interacts with ATP7B, but not ATP7A, in a copper-dependent manner. Interacts with ANK2; this interaction is required for localization at costameres. Interacts with N4BP2L1.</text>
</comment>
<keyword evidence="10" id="KW-0206">Cytoskeleton</keyword>
<dbReference type="EMBL" id="CDSF01000057">
    <property type="protein sequence ID" value="CEO96382.1"/>
    <property type="molecule type" value="Genomic_DNA"/>
</dbReference>